<evidence type="ECO:0000313" key="7">
    <source>
        <dbReference type="Proteomes" id="UP000054018"/>
    </source>
</evidence>
<protein>
    <recommendedName>
        <fullName evidence="8">ATP synthase mitochondrial F1 complex assembly factor 2</fullName>
    </recommendedName>
</protein>
<keyword evidence="3" id="KW-0809">Transit peptide</keyword>
<evidence type="ECO:0000256" key="5">
    <source>
        <dbReference type="ARBA" id="ARBA00023186"/>
    </source>
</evidence>
<dbReference type="EMBL" id="KN833752">
    <property type="protein sequence ID" value="KIK21375.1"/>
    <property type="molecule type" value="Genomic_DNA"/>
</dbReference>
<reference evidence="6 7" key="1">
    <citation type="submission" date="2014-04" db="EMBL/GenBank/DDBJ databases">
        <authorList>
            <consortium name="DOE Joint Genome Institute"/>
            <person name="Kuo A."/>
            <person name="Kohler A."/>
            <person name="Costa M.D."/>
            <person name="Nagy L.G."/>
            <person name="Floudas D."/>
            <person name="Copeland A."/>
            <person name="Barry K.W."/>
            <person name="Cichocki N."/>
            <person name="Veneault-Fourrey C."/>
            <person name="LaButti K."/>
            <person name="Lindquist E.A."/>
            <person name="Lipzen A."/>
            <person name="Lundell T."/>
            <person name="Morin E."/>
            <person name="Murat C."/>
            <person name="Sun H."/>
            <person name="Tunlid A."/>
            <person name="Henrissat B."/>
            <person name="Grigoriev I.V."/>
            <person name="Hibbett D.S."/>
            <person name="Martin F."/>
            <person name="Nordberg H.P."/>
            <person name="Cantor M.N."/>
            <person name="Hua S.X."/>
        </authorList>
    </citation>
    <scope>NUCLEOTIDE SEQUENCE [LARGE SCALE GENOMIC DNA]</scope>
    <source>
        <strain evidence="6 7">441</strain>
    </source>
</reference>
<dbReference type="Proteomes" id="UP000054018">
    <property type="component" value="Unassembled WGS sequence"/>
</dbReference>
<dbReference type="Pfam" id="PF07542">
    <property type="entry name" value="ATP12"/>
    <property type="match status" value="1"/>
</dbReference>
<dbReference type="GO" id="GO:0005739">
    <property type="term" value="C:mitochondrion"/>
    <property type="evidence" value="ECO:0007669"/>
    <property type="project" value="UniProtKB-SubCell"/>
</dbReference>
<dbReference type="PANTHER" id="PTHR21013">
    <property type="entry name" value="ATP SYNTHASE MITOCHONDRIAL F1 COMPLEX ASSEMBLY FACTOR 2/ATP12 PROTEIN, MITOCHONDRIAL PRECURSOR"/>
    <property type="match status" value="1"/>
</dbReference>
<dbReference type="InterPro" id="IPR011419">
    <property type="entry name" value="ATP12_ATP_synth-F1-assembly"/>
</dbReference>
<keyword evidence="5" id="KW-0143">Chaperone</keyword>
<dbReference type="HOGENOM" id="CLU_047893_1_0_1"/>
<keyword evidence="7" id="KW-1185">Reference proteome</keyword>
<dbReference type="Gene3D" id="3.30.2180.10">
    <property type="entry name" value="ATP12-like"/>
    <property type="match status" value="1"/>
</dbReference>
<dbReference type="GO" id="GO:0033615">
    <property type="term" value="P:mitochondrial proton-transporting ATP synthase complex assembly"/>
    <property type="evidence" value="ECO:0007669"/>
    <property type="project" value="TreeGrafter"/>
</dbReference>
<dbReference type="OrthoDB" id="5673at2759"/>
<feature type="non-terminal residue" evidence="6">
    <location>
        <position position="216"/>
    </location>
</feature>
<dbReference type="PANTHER" id="PTHR21013:SF10">
    <property type="entry name" value="ATP SYNTHASE MITOCHONDRIAL F1 COMPLEX ASSEMBLY FACTOR 2"/>
    <property type="match status" value="1"/>
</dbReference>
<dbReference type="Gene3D" id="1.10.3580.10">
    <property type="entry name" value="ATP12 ATPase"/>
    <property type="match status" value="1"/>
</dbReference>
<comment type="similarity">
    <text evidence="2">Belongs to the ATP12 family.</text>
</comment>
<dbReference type="SUPFAM" id="SSF160909">
    <property type="entry name" value="ATP12-like"/>
    <property type="match status" value="1"/>
</dbReference>
<name>A0A0C9Y9L0_9AGAM</name>
<evidence type="ECO:0008006" key="8">
    <source>
        <dbReference type="Google" id="ProtNLM"/>
    </source>
</evidence>
<gene>
    <name evidence="6" type="ORF">PISMIDRAFT_68977</name>
</gene>
<evidence type="ECO:0000313" key="6">
    <source>
        <dbReference type="EMBL" id="KIK21375.1"/>
    </source>
</evidence>
<proteinExistence type="inferred from homology"/>
<comment type="subcellular location">
    <subcellularLocation>
        <location evidence="1">Mitochondrion</location>
    </subcellularLocation>
</comment>
<organism evidence="6 7">
    <name type="scientific">Pisolithus microcarpus 441</name>
    <dbReference type="NCBI Taxonomy" id="765257"/>
    <lineage>
        <taxon>Eukaryota</taxon>
        <taxon>Fungi</taxon>
        <taxon>Dikarya</taxon>
        <taxon>Basidiomycota</taxon>
        <taxon>Agaricomycotina</taxon>
        <taxon>Agaricomycetes</taxon>
        <taxon>Agaricomycetidae</taxon>
        <taxon>Boletales</taxon>
        <taxon>Sclerodermatineae</taxon>
        <taxon>Pisolithaceae</taxon>
        <taxon>Pisolithus</taxon>
    </lineage>
</organism>
<dbReference type="InterPro" id="IPR042272">
    <property type="entry name" value="ATP12_ATP_synth-F1-assembly_N"/>
</dbReference>
<dbReference type="AlphaFoldDB" id="A0A0C9Y9L0"/>
<evidence type="ECO:0000256" key="2">
    <source>
        <dbReference type="ARBA" id="ARBA00008231"/>
    </source>
</evidence>
<evidence type="ECO:0000256" key="4">
    <source>
        <dbReference type="ARBA" id="ARBA00023128"/>
    </source>
</evidence>
<dbReference type="STRING" id="765257.A0A0C9Y9L0"/>
<evidence type="ECO:0000256" key="1">
    <source>
        <dbReference type="ARBA" id="ARBA00004173"/>
    </source>
</evidence>
<keyword evidence="4" id="KW-0496">Mitochondrion</keyword>
<evidence type="ECO:0000256" key="3">
    <source>
        <dbReference type="ARBA" id="ARBA00022946"/>
    </source>
</evidence>
<sequence>AENTLKRFWKTVGIDIRNDGIAVTLDKRALKTPSGNTLLLPKEKRLAATAIANEWENQEIFLKQHALPMTSITARAIDAFRDEATREQVQATLLNYLDTDTICFHHDDPPPLVELQQKHWEPLLEWVRATYGVEVKVFDSVLLHSQPEQTKKVLGNVIAQMDPWEMAAMERATYVTKSFLIALALVKRHLTVEQAALAAQVEVESQIQRWGEVEDS</sequence>
<feature type="non-terminal residue" evidence="6">
    <location>
        <position position="1"/>
    </location>
</feature>
<dbReference type="InterPro" id="IPR023335">
    <property type="entry name" value="ATP12_ortho_dom_sf"/>
</dbReference>
<reference evidence="7" key="2">
    <citation type="submission" date="2015-01" db="EMBL/GenBank/DDBJ databases">
        <title>Evolutionary Origins and Diversification of the Mycorrhizal Mutualists.</title>
        <authorList>
            <consortium name="DOE Joint Genome Institute"/>
            <consortium name="Mycorrhizal Genomics Consortium"/>
            <person name="Kohler A."/>
            <person name="Kuo A."/>
            <person name="Nagy L.G."/>
            <person name="Floudas D."/>
            <person name="Copeland A."/>
            <person name="Barry K.W."/>
            <person name="Cichocki N."/>
            <person name="Veneault-Fourrey C."/>
            <person name="LaButti K."/>
            <person name="Lindquist E.A."/>
            <person name="Lipzen A."/>
            <person name="Lundell T."/>
            <person name="Morin E."/>
            <person name="Murat C."/>
            <person name="Riley R."/>
            <person name="Ohm R."/>
            <person name="Sun H."/>
            <person name="Tunlid A."/>
            <person name="Henrissat B."/>
            <person name="Grigoriev I.V."/>
            <person name="Hibbett D.S."/>
            <person name="Martin F."/>
        </authorList>
    </citation>
    <scope>NUCLEOTIDE SEQUENCE [LARGE SCALE GENOMIC DNA]</scope>
    <source>
        <strain evidence="7">441</strain>
    </source>
</reference>
<accession>A0A0C9Y9L0</accession>